<dbReference type="NCBIfam" id="TIGR01439">
    <property type="entry name" value="lp_hng_hel_AbrB"/>
    <property type="match status" value="1"/>
</dbReference>
<comment type="caution">
    <text evidence="3">The sequence shown here is derived from an EMBL/GenBank/DDBJ whole genome shotgun (WGS) entry which is preliminary data.</text>
</comment>
<dbReference type="PROSITE" id="PS51740">
    <property type="entry name" value="SPOVT_ABRB"/>
    <property type="match status" value="1"/>
</dbReference>
<dbReference type="OrthoDB" id="9809003at2"/>
<dbReference type="Gene3D" id="2.10.260.10">
    <property type="match status" value="1"/>
</dbReference>
<accession>A0A2P7S1G9</accession>
<protein>
    <submittedName>
        <fullName evidence="3">AbrB family transcriptional regulator</fullName>
    </submittedName>
</protein>
<dbReference type="SMART" id="SM00966">
    <property type="entry name" value="SpoVT_AbrB"/>
    <property type="match status" value="1"/>
</dbReference>
<evidence type="ECO:0000259" key="2">
    <source>
        <dbReference type="PROSITE" id="PS51740"/>
    </source>
</evidence>
<dbReference type="RefSeq" id="WP_106774145.1">
    <property type="nucleotide sequence ID" value="NZ_PXYK01000022.1"/>
</dbReference>
<dbReference type="SUPFAM" id="SSF89447">
    <property type="entry name" value="AbrB/MazE/MraZ-like"/>
    <property type="match status" value="1"/>
</dbReference>
<proteinExistence type="predicted"/>
<dbReference type="Pfam" id="PF04014">
    <property type="entry name" value="MazE_antitoxin"/>
    <property type="match status" value="1"/>
</dbReference>
<keyword evidence="1" id="KW-0238">DNA-binding</keyword>
<dbReference type="InterPro" id="IPR037914">
    <property type="entry name" value="SpoVT-AbrB_sf"/>
</dbReference>
<dbReference type="GO" id="GO:0003677">
    <property type="term" value="F:DNA binding"/>
    <property type="evidence" value="ECO:0007669"/>
    <property type="project" value="UniProtKB-UniRule"/>
</dbReference>
<dbReference type="InterPro" id="IPR007159">
    <property type="entry name" value="SpoVT-AbrB_dom"/>
</dbReference>
<dbReference type="EMBL" id="PXYK01000022">
    <property type="protein sequence ID" value="PSJ56317.1"/>
    <property type="molecule type" value="Genomic_DNA"/>
</dbReference>
<evidence type="ECO:0000313" key="4">
    <source>
        <dbReference type="Proteomes" id="UP000241229"/>
    </source>
</evidence>
<organism evidence="3 4">
    <name type="scientific">Kumtagia ephedrae</name>
    <dbReference type="NCBI Taxonomy" id="2116701"/>
    <lineage>
        <taxon>Bacteria</taxon>
        <taxon>Pseudomonadati</taxon>
        <taxon>Pseudomonadota</taxon>
        <taxon>Alphaproteobacteria</taxon>
        <taxon>Hyphomicrobiales</taxon>
        <taxon>Phyllobacteriaceae</taxon>
        <taxon>Kumtagia</taxon>
    </lineage>
</organism>
<keyword evidence="4" id="KW-1185">Reference proteome</keyword>
<name>A0A2P7S1G9_9HYPH</name>
<dbReference type="AlphaFoldDB" id="A0A2P7S1G9"/>
<evidence type="ECO:0000313" key="3">
    <source>
        <dbReference type="EMBL" id="PSJ56317.1"/>
    </source>
</evidence>
<evidence type="ECO:0000256" key="1">
    <source>
        <dbReference type="PROSITE-ProRule" id="PRU01076"/>
    </source>
</evidence>
<gene>
    <name evidence="3" type="ORF">C7I84_20815</name>
</gene>
<feature type="domain" description="SpoVT-AbrB" evidence="2">
    <location>
        <begin position="3"/>
        <end position="49"/>
    </location>
</feature>
<sequence>MPIASAKVTSKGQITLPAKLRDQLGIKPGDRLDFERNRDGKVELVARTERFEDLRGVLPYDGPPLTNEDIVEMVRQARAEMGQRVLDGLKRSGK</sequence>
<dbReference type="Proteomes" id="UP000241229">
    <property type="component" value="Unassembled WGS sequence"/>
</dbReference>
<reference evidence="3 4" key="1">
    <citation type="submission" date="2018-03" db="EMBL/GenBank/DDBJ databases">
        <title>The draft genome of Mesorhizobium sp. 6GN-30.</title>
        <authorList>
            <person name="Liu L."/>
            <person name="Li L."/>
            <person name="Wang T."/>
            <person name="Zhang X."/>
            <person name="Liang L."/>
        </authorList>
    </citation>
    <scope>NUCLEOTIDE SEQUENCE [LARGE SCALE GENOMIC DNA]</scope>
    <source>
        <strain evidence="3 4">6GN30</strain>
    </source>
</reference>